<keyword evidence="4 7" id="KW-0547">Nucleotide-binding</keyword>
<evidence type="ECO:0000256" key="8">
    <source>
        <dbReference type="RuleBase" id="RU000304"/>
    </source>
</evidence>
<dbReference type="PROSITE" id="PS50011">
    <property type="entry name" value="PROTEIN_KINASE_DOM"/>
    <property type="match status" value="1"/>
</dbReference>
<dbReference type="CDD" id="cd05581">
    <property type="entry name" value="STKc_PDK1"/>
    <property type="match status" value="1"/>
</dbReference>
<dbReference type="InterPro" id="IPR000719">
    <property type="entry name" value="Prot_kinase_dom"/>
</dbReference>
<dbReference type="PROSITE" id="PS00107">
    <property type="entry name" value="PROTEIN_KINASE_ATP"/>
    <property type="match status" value="1"/>
</dbReference>
<dbReference type="RefSeq" id="XP_013898465.1">
    <property type="nucleotide sequence ID" value="XM_014043011.1"/>
</dbReference>
<evidence type="ECO:0000256" key="3">
    <source>
        <dbReference type="ARBA" id="ARBA00022679"/>
    </source>
</evidence>
<keyword evidence="6 7" id="KW-0067">ATP-binding</keyword>
<dbReference type="STRING" id="145388.A0A0D2MZ75"/>
<evidence type="ECO:0000256" key="5">
    <source>
        <dbReference type="ARBA" id="ARBA00022777"/>
    </source>
</evidence>
<name>A0A0D2MZ75_9CHLO</name>
<dbReference type="InterPro" id="IPR008271">
    <property type="entry name" value="Ser/Thr_kinase_AS"/>
</dbReference>
<dbReference type="EMBL" id="KK101845">
    <property type="protein sequence ID" value="KIY99445.1"/>
    <property type="molecule type" value="Genomic_DNA"/>
</dbReference>
<reference evidence="10 11" key="1">
    <citation type="journal article" date="2013" name="BMC Genomics">
        <title>Reconstruction of the lipid metabolism for the microalga Monoraphidium neglectum from its genome sequence reveals characteristics suitable for biofuel production.</title>
        <authorList>
            <person name="Bogen C."/>
            <person name="Al-Dilaimi A."/>
            <person name="Albersmeier A."/>
            <person name="Wichmann J."/>
            <person name="Grundmann M."/>
            <person name="Rupp O."/>
            <person name="Lauersen K.J."/>
            <person name="Blifernez-Klassen O."/>
            <person name="Kalinowski J."/>
            <person name="Goesmann A."/>
            <person name="Mussgnug J.H."/>
            <person name="Kruse O."/>
        </authorList>
    </citation>
    <scope>NUCLEOTIDE SEQUENCE [LARGE SCALE GENOMIC DNA]</scope>
    <source>
        <strain evidence="10 11">SAG 48.87</strain>
    </source>
</reference>
<keyword evidence="2 8" id="KW-0723">Serine/threonine-protein kinase</keyword>
<evidence type="ECO:0000256" key="1">
    <source>
        <dbReference type="ARBA" id="ARBA00010006"/>
    </source>
</evidence>
<keyword evidence="5 10" id="KW-0418">Kinase</keyword>
<keyword evidence="3 10" id="KW-0808">Transferase</keyword>
<evidence type="ECO:0000256" key="2">
    <source>
        <dbReference type="ARBA" id="ARBA00022527"/>
    </source>
</evidence>
<dbReference type="GeneID" id="25741389"/>
<dbReference type="GO" id="GO:0005952">
    <property type="term" value="C:cAMP-dependent protein kinase complex"/>
    <property type="evidence" value="ECO:0007669"/>
    <property type="project" value="TreeGrafter"/>
</dbReference>
<dbReference type="GO" id="GO:0005524">
    <property type="term" value="F:ATP binding"/>
    <property type="evidence" value="ECO:0007669"/>
    <property type="project" value="UniProtKB-UniRule"/>
</dbReference>
<evidence type="ECO:0000256" key="7">
    <source>
        <dbReference type="PROSITE-ProRule" id="PRU10141"/>
    </source>
</evidence>
<sequence length="376" mass="41630">MASPPALCQAAQEQEYSAPKLNLTVADFDVVRRLGEGSFSTVVLARFRRDGREYAVKVISKNLVIRNKVIDYIRNERTILDRLHHPGIAQLHFTFQASARPPPSPPPSTARTRRDEESLYMGLEYCPNGELFEQLEARGKLPLADAVQWAAEVVDILDYLRSMEVIHRDLKPENLLIDAEGHLKLIDFGSAKAIFMPPTARRSGNRATSFVGTAEYVSPEVLNNTGISYASDLWALGCIIYQMLAGRPPFKGGSEYLTFQLVTARELEFPDGFPEAARDLVDRLLRLEPSERLGAAGLDDVRRHEFFAGVAWAGGARAANGAAPALAPPRVQSDEEAAVDWELSSMFRAPERGPVYYEYLPTTGAAAQHPQHAQQV</sequence>
<feature type="binding site" evidence="7">
    <location>
        <position position="57"/>
    </location>
    <ligand>
        <name>ATP</name>
        <dbReference type="ChEBI" id="CHEBI:30616"/>
    </ligand>
</feature>
<dbReference type="Pfam" id="PF00069">
    <property type="entry name" value="Pkinase"/>
    <property type="match status" value="1"/>
</dbReference>
<dbReference type="InterPro" id="IPR011009">
    <property type="entry name" value="Kinase-like_dom_sf"/>
</dbReference>
<dbReference type="SUPFAM" id="SSF56112">
    <property type="entry name" value="Protein kinase-like (PK-like)"/>
    <property type="match status" value="1"/>
</dbReference>
<dbReference type="SMART" id="SM00220">
    <property type="entry name" value="S_TKc"/>
    <property type="match status" value="1"/>
</dbReference>
<evidence type="ECO:0000259" key="9">
    <source>
        <dbReference type="PROSITE" id="PS50011"/>
    </source>
</evidence>
<dbReference type="PANTHER" id="PTHR24353">
    <property type="entry name" value="CYCLIC NUCLEOTIDE-DEPENDENT PROTEIN KINASE"/>
    <property type="match status" value="1"/>
</dbReference>
<proteinExistence type="inferred from homology"/>
<dbReference type="InterPro" id="IPR039046">
    <property type="entry name" value="PDPK1"/>
</dbReference>
<evidence type="ECO:0000256" key="6">
    <source>
        <dbReference type="ARBA" id="ARBA00022840"/>
    </source>
</evidence>
<evidence type="ECO:0000313" key="11">
    <source>
        <dbReference type="Proteomes" id="UP000054498"/>
    </source>
</evidence>
<dbReference type="Proteomes" id="UP000054498">
    <property type="component" value="Unassembled WGS sequence"/>
</dbReference>
<dbReference type="GO" id="GO:0004691">
    <property type="term" value="F:cAMP-dependent protein kinase activity"/>
    <property type="evidence" value="ECO:0007669"/>
    <property type="project" value="TreeGrafter"/>
</dbReference>
<dbReference type="KEGG" id="mng:MNEG_8513"/>
<accession>A0A0D2MZ75</accession>
<feature type="domain" description="Protein kinase" evidence="9">
    <location>
        <begin position="28"/>
        <end position="307"/>
    </location>
</feature>
<evidence type="ECO:0000256" key="4">
    <source>
        <dbReference type="ARBA" id="ARBA00022741"/>
    </source>
</evidence>
<organism evidence="10 11">
    <name type="scientific">Monoraphidium neglectum</name>
    <dbReference type="NCBI Taxonomy" id="145388"/>
    <lineage>
        <taxon>Eukaryota</taxon>
        <taxon>Viridiplantae</taxon>
        <taxon>Chlorophyta</taxon>
        <taxon>core chlorophytes</taxon>
        <taxon>Chlorophyceae</taxon>
        <taxon>CS clade</taxon>
        <taxon>Sphaeropleales</taxon>
        <taxon>Selenastraceae</taxon>
        <taxon>Monoraphidium</taxon>
    </lineage>
</organism>
<dbReference type="Gene3D" id="1.10.510.10">
    <property type="entry name" value="Transferase(Phosphotransferase) domain 1"/>
    <property type="match status" value="1"/>
</dbReference>
<keyword evidence="11" id="KW-1185">Reference proteome</keyword>
<gene>
    <name evidence="10" type="ORF">MNEG_8513</name>
</gene>
<dbReference type="OrthoDB" id="347657at2759"/>
<dbReference type="InterPro" id="IPR017441">
    <property type="entry name" value="Protein_kinase_ATP_BS"/>
</dbReference>
<dbReference type="PROSITE" id="PS00108">
    <property type="entry name" value="PROTEIN_KINASE_ST"/>
    <property type="match status" value="1"/>
</dbReference>
<dbReference type="AlphaFoldDB" id="A0A0D2MZ75"/>
<dbReference type="Gene3D" id="3.30.200.20">
    <property type="entry name" value="Phosphorylase Kinase, domain 1"/>
    <property type="match status" value="2"/>
</dbReference>
<dbReference type="PANTHER" id="PTHR24353:SF37">
    <property type="entry name" value="CAMP-DEPENDENT PROTEIN KINASE CATALYTIC SUBUNIT PRKX"/>
    <property type="match status" value="1"/>
</dbReference>
<protein>
    <submittedName>
        <fullName evidence="10">3-phosphoinositide dependent protein kinase 1</fullName>
        <ecNumber evidence="10">2.7.11.1</ecNumber>
    </submittedName>
</protein>
<evidence type="ECO:0000313" key="10">
    <source>
        <dbReference type="EMBL" id="KIY99445.1"/>
    </source>
</evidence>
<comment type="similarity">
    <text evidence="1">Belongs to the protein kinase superfamily. AGC Ser/Thr protein kinase family. PDPK1 subfamily.</text>
</comment>
<dbReference type="EC" id="2.7.11.1" evidence="10"/>